<keyword evidence="1" id="KW-0812">Transmembrane</keyword>
<keyword evidence="1" id="KW-0472">Membrane</keyword>
<evidence type="ECO:0000259" key="2">
    <source>
        <dbReference type="Pfam" id="PF00561"/>
    </source>
</evidence>
<evidence type="ECO:0000313" key="4">
    <source>
        <dbReference type="Proteomes" id="UP000823850"/>
    </source>
</evidence>
<dbReference type="GO" id="GO:0046464">
    <property type="term" value="P:acylglycerol catabolic process"/>
    <property type="evidence" value="ECO:0007669"/>
    <property type="project" value="TreeGrafter"/>
</dbReference>
<evidence type="ECO:0000313" key="3">
    <source>
        <dbReference type="EMBL" id="HJD38999.1"/>
    </source>
</evidence>
<dbReference type="PANTHER" id="PTHR43798">
    <property type="entry name" value="MONOACYLGLYCEROL LIPASE"/>
    <property type="match status" value="1"/>
</dbReference>
<dbReference type="PRINTS" id="PR00111">
    <property type="entry name" value="ABHYDROLASE"/>
</dbReference>
<dbReference type="InterPro" id="IPR050266">
    <property type="entry name" value="AB_hydrolase_sf"/>
</dbReference>
<keyword evidence="1" id="KW-1133">Transmembrane helix</keyword>
<feature type="transmembrane region" description="Helical" evidence="1">
    <location>
        <begin position="123"/>
        <end position="142"/>
    </location>
</feature>
<keyword evidence="3" id="KW-0378">Hydrolase</keyword>
<dbReference type="Gene3D" id="3.40.50.1820">
    <property type="entry name" value="alpha/beta hydrolase"/>
    <property type="match status" value="1"/>
</dbReference>
<evidence type="ECO:0000256" key="1">
    <source>
        <dbReference type="SAM" id="Phobius"/>
    </source>
</evidence>
<feature type="transmembrane region" description="Helical" evidence="1">
    <location>
        <begin position="94"/>
        <end position="111"/>
    </location>
</feature>
<dbReference type="EMBL" id="DWUX01000060">
    <property type="protein sequence ID" value="HJD38999.1"/>
    <property type="molecule type" value="Genomic_DNA"/>
</dbReference>
<dbReference type="Pfam" id="PF00561">
    <property type="entry name" value="Abhydrolase_1"/>
    <property type="match status" value="2"/>
</dbReference>
<gene>
    <name evidence="3" type="ORF">H9913_03140</name>
</gene>
<organism evidence="3 4">
    <name type="scientific">Candidatus Blautia stercoripullorum</name>
    <dbReference type="NCBI Taxonomy" id="2838502"/>
    <lineage>
        <taxon>Bacteria</taxon>
        <taxon>Bacillati</taxon>
        <taxon>Bacillota</taxon>
        <taxon>Clostridia</taxon>
        <taxon>Lachnospirales</taxon>
        <taxon>Lachnospiraceae</taxon>
        <taxon>Blautia</taxon>
    </lineage>
</organism>
<dbReference type="InterPro" id="IPR029058">
    <property type="entry name" value="AB_hydrolase_fold"/>
</dbReference>
<dbReference type="GO" id="GO:0047372">
    <property type="term" value="F:monoacylglycerol lipase activity"/>
    <property type="evidence" value="ECO:0007669"/>
    <property type="project" value="TreeGrafter"/>
</dbReference>
<proteinExistence type="predicted"/>
<sequence>MEELNINTSYGNIHVYKRGTGEKKIFLLHGSGLDGAMIFWWGVMKNFPENCTVYAPDLLGYGKSDKPDICGEDFYTAHIEALRETIEFLSIKRFYLAGISMGAAVALGYALKYPEQIQGLFPIAAWGLASSLPFHFLSYYLLQKTSLMILLFKIIGKSKWLVRQTIQSYLIGNKNKVTDKMVDEIRRVCREEDVLKAMRDFQRSSCDKKGAIPYYVQVLHKLKMPVIFIHGDKDPLVPVSDIYNIVNLCPKGKIYVLKGCKHWPIMEQPEKISTTIQENMKKQ</sequence>
<feature type="domain" description="AB hydrolase-1" evidence="2">
    <location>
        <begin position="215"/>
        <end position="269"/>
    </location>
</feature>
<reference evidence="3" key="2">
    <citation type="submission" date="2021-04" db="EMBL/GenBank/DDBJ databases">
        <authorList>
            <person name="Gilroy R."/>
        </authorList>
    </citation>
    <scope>NUCLEOTIDE SEQUENCE</scope>
    <source>
        <strain evidence="3">ChiW19-6364</strain>
    </source>
</reference>
<feature type="domain" description="AB hydrolase-1" evidence="2">
    <location>
        <begin position="25"/>
        <end position="131"/>
    </location>
</feature>
<name>A0A9D2R7W8_9FIRM</name>
<accession>A0A9D2R7W8</accession>
<dbReference type="SUPFAM" id="SSF53474">
    <property type="entry name" value="alpha/beta-Hydrolases"/>
    <property type="match status" value="1"/>
</dbReference>
<dbReference type="Proteomes" id="UP000823850">
    <property type="component" value="Unassembled WGS sequence"/>
</dbReference>
<dbReference type="InterPro" id="IPR000073">
    <property type="entry name" value="AB_hydrolase_1"/>
</dbReference>
<dbReference type="PRINTS" id="PR00412">
    <property type="entry name" value="EPOXHYDRLASE"/>
</dbReference>
<dbReference type="InterPro" id="IPR000639">
    <property type="entry name" value="Epox_hydrolase-like"/>
</dbReference>
<reference evidence="3" key="1">
    <citation type="journal article" date="2021" name="PeerJ">
        <title>Extensive microbial diversity within the chicken gut microbiome revealed by metagenomics and culture.</title>
        <authorList>
            <person name="Gilroy R."/>
            <person name="Ravi A."/>
            <person name="Getino M."/>
            <person name="Pursley I."/>
            <person name="Horton D.L."/>
            <person name="Alikhan N.F."/>
            <person name="Baker D."/>
            <person name="Gharbi K."/>
            <person name="Hall N."/>
            <person name="Watson M."/>
            <person name="Adriaenssens E.M."/>
            <person name="Foster-Nyarko E."/>
            <person name="Jarju S."/>
            <person name="Secka A."/>
            <person name="Antonio M."/>
            <person name="Oren A."/>
            <person name="Chaudhuri R.R."/>
            <person name="La Ragione R."/>
            <person name="Hildebrand F."/>
            <person name="Pallen M.J."/>
        </authorList>
    </citation>
    <scope>NUCLEOTIDE SEQUENCE</scope>
    <source>
        <strain evidence="3">ChiW19-6364</strain>
    </source>
</reference>
<dbReference type="AlphaFoldDB" id="A0A9D2R7W8"/>
<dbReference type="GO" id="GO:0016020">
    <property type="term" value="C:membrane"/>
    <property type="evidence" value="ECO:0007669"/>
    <property type="project" value="TreeGrafter"/>
</dbReference>
<comment type="caution">
    <text evidence="3">The sequence shown here is derived from an EMBL/GenBank/DDBJ whole genome shotgun (WGS) entry which is preliminary data.</text>
</comment>
<dbReference type="PANTHER" id="PTHR43798:SF5">
    <property type="entry name" value="MONOACYLGLYCEROL LIPASE ABHD6"/>
    <property type="match status" value="1"/>
</dbReference>
<protein>
    <submittedName>
        <fullName evidence="3">Alpha/beta hydrolase</fullName>
    </submittedName>
</protein>